<dbReference type="InterPro" id="IPR005174">
    <property type="entry name" value="KIB1-4_b-propeller"/>
</dbReference>
<evidence type="ECO:0000259" key="1">
    <source>
        <dbReference type="Pfam" id="PF03478"/>
    </source>
</evidence>
<feature type="domain" description="KIB1-4 beta-propeller" evidence="1">
    <location>
        <begin position="42"/>
        <end position="307"/>
    </location>
</feature>
<organism evidence="2 3">
    <name type="scientific">Tanacetum coccineum</name>
    <dbReference type="NCBI Taxonomy" id="301880"/>
    <lineage>
        <taxon>Eukaryota</taxon>
        <taxon>Viridiplantae</taxon>
        <taxon>Streptophyta</taxon>
        <taxon>Embryophyta</taxon>
        <taxon>Tracheophyta</taxon>
        <taxon>Spermatophyta</taxon>
        <taxon>Magnoliopsida</taxon>
        <taxon>eudicotyledons</taxon>
        <taxon>Gunneridae</taxon>
        <taxon>Pentapetalae</taxon>
        <taxon>asterids</taxon>
        <taxon>campanulids</taxon>
        <taxon>Asterales</taxon>
        <taxon>Asteraceae</taxon>
        <taxon>Asteroideae</taxon>
        <taxon>Anthemideae</taxon>
        <taxon>Anthemidinae</taxon>
        <taxon>Tanacetum</taxon>
    </lineage>
</organism>
<name>A0ABQ4WM87_9ASTR</name>
<accession>A0ABQ4WM87</accession>
<evidence type="ECO:0000313" key="2">
    <source>
        <dbReference type="EMBL" id="GJS53975.1"/>
    </source>
</evidence>
<proteinExistence type="predicted"/>
<keyword evidence="3" id="KW-1185">Reference proteome</keyword>
<sequence length="375" mass="43415">MEQISCDRFPPLSARYPWLISQNLEDDNQDQYFYTIHDELPHYQCRIPELLGKLVQGCFHGWVVLSNHPQNNKWSLWNQVTSKMITLPTLILEDGNYESIGQCCLSAPPDDPSSLLLLARSNKSTFVFCQLGSKFRWTEMSYAKQLKRLSFDGKLLHNLTCCNDKVYALSTDGSFTNLVIQVDIIMVRQKEVVITLNLFGACPHPSHHASYRCLGGDINFYLKGSCAELFYIISYENKSLKTPARACLFKLDMNSIKWEGLKDWDISDLNFDDWVYDDYPDFHNSHEIWEEIDDLKDANFFFDLSRDQSVSYSRVIASELGGGYIHIRGKMGKTIYSYHVKDKTISLFCLPSPILPTSHVSIWESRYRYKFNTSF</sequence>
<dbReference type="Proteomes" id="UP001151760">
    <property type="component" value="Unassembled WGS sequence"/>
</dbReference>
<evidence type="ECO:0000313" key="3">
    <source>
        <dbReference type="Proteomes" id="UP001151760"/>
    </source>
</evidence>
<dbReference type="EMBL" id="BQNB010008763">
    <property type="protein sequence ID" value="GJS53975.1"/>
    <property type="molecule type" value="Genomic_DNA"/>
</dbReference>
<gene>
    <name evidence="2" type="ORF">Tco_0627337</name>
</gene>
<dbReference type="Pfam" id="PF03478">
    <property type="entry name" value="Beta-prop_KIB1-4"/>
    <property type="match status" value="1"/>
</dbReference>
<comment type="caution">
    <text evidence="2">The sequence shown here is derived from an EMBL/GenBank/DDBJ whole genome shotgun (WGS) entry which is preliminary data.</text>
</comment>
<dbReference type="PANTHER" id="PTHR40891:SF1">
    <property type="entry name" value="DUF295 DOMAIN-CONTAINING PROTEIN"/>
    <property type="match status" value="1"/>
</dbReference>
<protein>
    <recommendedName>
        <fullName evidence="1">KIB1-4 beta-propeller domain-containing protein</fullName>
    </recommendedName>
</protein>
<reference evidence="2" key="1">
    <citation type="journal article" date="2022" name="Int. J. Mol. Sci.">
        <title>Draft Genome of Tanacetum Coccineum: Genomic Comparison of Closely Related Tanacetum-Family Plants.</title>
        <authorList>
            <person name="Yamashiro T."/>
            <person name="Shiraishi A."/>
            <person name="Nakayama K."/>
            <person name="Satake H."/>
        </authorList>
    </citation>
    <scope>NUCLEOTIDE SEQUENCE</scope>
</reference>
<reference evidence="2" key="2">
    <citation type="submission" date="2022-01" db="EMBL/GenBank/DDBJ databases">
        <authorList>
            <person name="Yamashiro T."/>
            <person name="Shiraishi A."/>
            <person name="Satake H."/>
            <person name="Nakayama K."/>
        </authorList>
    </citation>
    <scope>NUCLEOTIDE SEQUENCE</scope>
</reference>
<dbReference type="PANTHER" id="PTHR40891">
    <property type="entry name" value="DUF295 DOMAIN-CONTAINING PROTEIN"/>
    <property type="match status" value="1"/>
</dbReference>